<evidence type="ECO:0000256" key="3">
    <source>
        <dbReference type="RuleBase" id="RU003707"/>
    </source>
</evidence>
<dbReference type="InterPro" id="IPR029045">
    <property type="entry name" value="ClpP/crotonase-like_dom_sf"/>
</dbReference>
<dbReference type="Gene3D" id="1.10.12.10">
    <property type="entry name" value="Lyase 2-enoyl-coa Hydratase, Chain A, domain 2"/>
    <property type="match status" value="1"/>
</dbReference>
<evidence type="ECO:0000313" key="5">
    <source>
        <dbReference type="Proteomes" id="UP001610334"/>
    </source>
</evidence>
<dbReference type="Pfam" id="PF00378">
    <property type="entry name" value="ECH_1"/>
    <property type="match status" value="1"/>
</dbReference>
<dbReference type="InterPro" id="IPR001753">
    <property type="entry name" value="Enoyl-CoA_hydra/iso"/>
</dbReference>
<organism evidence="4 5">
    <name type="scientific">Aspergillus granulosus</name>
    <dbReference type="NCBI Taxonomy" id="176169"/>
    <lineage>
        <taxon>Eukaryota</taxon>
        <taxon>Fungi</taxon>
        <taxon>Dikarya</taxon>
        <taxon>Ascomycota</taxon>
        <taxon>Pezizomycotina</taxon>
        <taxon>Eurotiomycetes</taxon>
        <taxon>Eurotiomycetidae</taxon>
        <taxon>Eurotiales</taxon>
        <taxon>Aspergillaceae</taxon>
        <taxon>Aspergillus</taxon>
        <taxon>Aspergillus subgen. Nidulantes</taxon>
    </lineage>
</organism>
<evidence type="ECO:0000256" key="1">
    <source>
        <dbReference type="ARBA" id="ARBA00005254"/>
    </source>
</evidence>
<comment type="caution">
    <text evidence="4">The sequence shown here is derived from an EMBL/GenBank/DDBJ whole genome shotgun (WGS) entry which is preliminary data.</text>
</comment>
<dbReference type="Gene3D" id="3.90.226.10">
    <property type="entry name" value="2-enoyl-CoA Hydratase, Chain A, domain 1"/>
    <property type="match status" value="1"/>
</dbReference>
<dbReference type="PANTHER" id="PTHR11941">
    <property type="entry name" value="ENOYL-COA HYDRATASE-RELATED"/>
    <property type="match status" value="1"/>
</dbReference>
<proteinExistence type="inferred from homology"/>
<keyword evidence="5" id="KW-1185">Reference proteome</keyword>
<gene>
    <name evidence="4" type="ORF">BJX63DRAFT_368129</name>
</gene>
<keyword evidence="2" id="KW-0456">Lyase</keyword>
<accession>A0ABR4H185</accession>
<evidence type="ECO:0000256" key="2">
    <source>
        <dbReference type="ARBA" id="ARBA00023239"/>
    </source>
</evidence>
<comment type="similarity">
    <text evidence="1 3">Belongs to the enoyl-CoA hydratase/isomerase family.</text>
</comment>
<dbReference type="PROSITE" id="PS00166">
    <property type="entry name" value="ENOYL_COA_HYDRATASE"/>
    <property type="match status" value="1"/>
</dbReference>
<dbReference type="InterPro" id="IPR014748">
    <property type="entry name" value="Enoyl-CoA_hydra_C"/>
</dbReference>
<reference evidence="4 5" key="1">
    <citation type="submission" date="2024-07" db="EMBL/GenBank/DDBJ databases">
        <title>Section-level genome sequencing and comparative genomics of Aspergillus sections Usti and Cavernicolus.</title>
        <authorList>
            <consortium name="Lawrence Berkeley National Laboratory"/>
            <person name="Nybo J.L."/>
            <person name="Vesth T.C."/>
            <person name="Theobald S."/>
            <person name="Frisvad J.C."/>
            <person name="Larsen T.O."/>
            <person name="Kjaerboelling I."/>
            <person name="Rothschild-Mancinelli K."/>
            <person name="Lyhne E.K."/>
            <person name="Kogle M.E."/>
            <person name="Barry K."/>
            <person name="Clum A."/>
            <person name="Na H."/>
            <person name="Ledsgaard L."/>
            <person name="Lin J."/>
            <person name="Lipzen A."/>
            <person name="Kuo A."/>
            <person name="Riley R."/>
            <person name="Mondo S."/>
            <person name="Labutti K."/>
            <person name="Haridas S."/>
            <person name="Pangalinan J."/>
            <person name="Salamov A.A."/>
            <person name="Simmons B.A."/>
            <person name="Magnuson J.K."/>
            <person name="Chen J."/>
            <person name="Drula E."/>
            <person name="Henrissat B."/>
            <person name="Wiebenga A."/>
            <person name="Lubbers R.J."/>
            <person name="Gomes A.C."/>
            <person name="Makela M.R."/>
            <person name="Stajich J."/>
            <person name="Grigoriev I.V."/>
            <person name="Mortensen U.H."/>
            <person name="De Vries R.P."/>
            <person name="Baker S.E."/>
            <person name="Andersen M.R."/>
        </authorList>
    </citation>
    <scope>NUCLEOTIDE SEQUENCE [LARGE SCALE GENOMIC DNA]</scope>
    <source>
        <strain evidence="4 5">CBS 588.65</strain>
    </source>
</reference>
<name>A0ABR4H185_9EURO</name>
<protein>
    <submittedName>
        <fullName evidence="4">ClpP/crotonase-like domain-containing protein</fullName>
    </submittedName>
</protein>
<evidence type="ECO:0000313" key="4">
    <source>
        <dbReference type="EMBL" id="KAL2809215.1"/>
    </source>
</evidence>
<dbReference type="InterPro" id="IPR018376">
    <property type="entry name" value="Enoyl-CoA_hyd/isom_CS"/>
</dbReference>
<sequence>MDQTQDTSHLVLDETPLPGVRICILNRPTKRNALSQGLIDQLLLQLRLAEKDHGISSIIITGSGNFFSAGADIKEISQLDAESAHQRRYLEDLCNGMRSVHKPIIAAVEGKALGGGFELALMADFIVATADVEFGLPEVTIGLIPGAGGTQRLTSAIGKYRAMKLILLNEPLSGIEAFNLGLVSRLAESGQALEGAMELAKKLASQSPSAIRLAKEAICKADESGQDQAFERSLYYQAFGTKDKREGVAAFLEKRDPVWNQLS</sequence>
<dbReference type="Proteomes" id="UP001610334">
    <property type="component" value="Unassembled WGS sequence"/>
</dbReference>
<dbReference type="PANTHER" id="PTHR11941:SF166">
    <property type="entry name" value="ENOYL-COA HYDRATASE_ISOMERASE FAMILY PROTEIN (AFU_ORTHOLOGUE AFUA_8G01210)"/>
    <property type="match status" value="1"/>
</dbReference>
<dbReference type="CDD" id="cd06558">
    <property type="entry name" value="crotonase-like"/>
    <property type="match status" value="1"/>
</dbReference>
<dbReference type="EMBL" id="JBFXLT010000093">
    <property type="protein sequence ID" value="KAL2809215.1"/>
    <property type="molecule type" value="Genomic_DNA"/>
</dbReference>
<dbReference type="SUPFAM" id="SSF52096">
    <property type="entry name" value="ClpP/crotonase"/>
    <property type="match status" value="1"/>
</dbReference>